<dbReference type="SUPFAM" id="SSF53822">
    <property type="entry name" value="Periplasmic binding protein-like I"/>
    <property type="match status" value="1"/>
</dbReference>
<keyword evidence="11" id="KW-1185">Reference proteome</keyword>
<protein>
    <recommendedName>
        <fullName evidence="9">Guanylate cyclase domain-containing protein</fullName>
    </recommendedName>
</protein>
<dbReference type="GO" id="GO:0035556">
    <property type="term" value="P:intracellular signal transduction"/>
    <property type="evidence" value="ECO:0007669"/>
    <property type="project" value="InterPro"/>
</dbReference>
<sequence>MPLPRPFTFPVATTDPVTGDPGHLPVHVLLGGNGINAMEDALQSDAASRILLHCCTARDSVYVLDLPLVFGLFSPASTYTDTLVRTMAFSGINRLAVVGTSNSALHLQLCAGAVRQVPTLAKLRPGFGVVAVINYTAAEAATAGFWDDAASRVHKAGADALLACDEPAASAQLVRRLADMGHRLSALWLVSYGNVTELREHLGEAAEFALTTMQWSRSLPFADPAFGTAEEFAAAFQAATSLEPSYFAAAAAATGHVLKTALTQAVSLCNVSLPAGADPGDAFMWQAGVLACAGQSRNILFRSETGQELLRDVLALIRLDTFFGPVGFNAYRQNIYHPTIVAQVMGDRLQVVVPLDLAEARLVLPIPAPQSPRGAWAGSAAGIVIITLACCLAAACLGLAMVLAHRWLRPRLNWHALEVEVKAVDIQVDLPPFRQPDGTFEAGEGTYRGTRVKLEVAAELLAPLMPGAVTSWMGPGSKAPSPLPAALQHQRSRFNLEAGNANGAVPIDESCIAPQMRPSLRDLFTRRSSEPLDASMTPRSGKSQASLALSPIKRSRRQISVLVWRLLRMRHPAICPVIGIVWEWPGLTDNGAPVPVIVRQWYELGNLANILDNETVPLPLLTKASIMEGVAEGLAYLHAQEPPVCAGPLNAQRVLLDKNFNPHIFLRITSLDPAAAAASAFPAATGATDSGYGAGTGAAWAAPSVPVVPPPPARSGRSRCVSTSGGGGLAQLVNVSHMRSPQRTQAKPPHVVLVDGGGAECDPATAGGMPDIERPSLRAGNDLAGLPVSSGAGAATPYMPFVPYVPSQAQDMLEFGRLLGHVFVSTQDGNSSNKLPSLPGRADSDDLRRHGSGGLGLALAYRERSMAALAFVDEVALREQDAAMLEALEGVCPPLAALARRCMAPDPQQRPRAGEVLAELGGAVRRALTHGLVHAAPASPGAKSAKDMVLGAVPSSPLGGGDSMLSNLVCVREGSFVAMGGAAAAAARRRSLMLGAPPVLGPHGLQAGGSVRRRVLQGNIGAGAGPGGEELAPHRQPEHAGAPRLMGHMVAADDLLYDIFPPKVANALRAGETVQPERYECVSIFFSDIVGYTDLCAQLQPHEVMDLMHRLYSLFDGLCQALELFKVETVGDAYLAVGNLRWPQPDCHARLITQFALDAIRGANSLPVHPERPELGCVRIRVGLHCGPVVGSVVGTLNRRFCLFGDAVNTAARMEHNSEADRVHCSAAFAALVAEQWPDVLVISRGLRHIKGKGQLETFWLEEKQPEAHLPGTLDSGCGPTAALTGTSYCG</sequence>
<dbReference type="GO" id="GO:0007168">
    <property type="term" value="P:receptor guanylyl cyclase signaling pathway"/>
    <property type="evidence" value="ECO:0007669"/>
    <property type="project" value="TreeGrafter"/>
</dbReference>
<feature type="domain" description="Guanylate cyclase" evidence="9">
    <location>
        <begin position="1083"/>
        <end position="1215"/>
    </location>
</feature>
<evidence type="ECO:0000313" key="11">
    <source>
        <dbReference type="Proteomes" id="UP000075714"/>
    </source>
</evidence>
<dbReference type="Pfam" id="PF13458">
    <property type="entry name" value="Peripla_BP_6"/>
    <property type="match status" value="1"/>
</dbReference>
<dbReference type="GO" id="GO:0005886">
    <property type="term" value="C:plasma membrane"/>
    <property type="evidence" value="ECO:0007669"/>
    <property type="project" value="TreeGrafter"/>
</dbReference>
<evidence type="ECO:0000256" key="5">
    <source>
        <dbReference type="ARBA" id="ARBA00022989"/>
    </source>
</evidence>
<evidence type="ECO:0000256" key="1">
    <source>
        <dbReference type="ARBA" id="ARBA00004167"/>
    </source>
</evidence>
<keyword evidence="4" id="KW-0547">Nucleotide-binding</keyword>
<keyword evidence="5" id="KW-1133">Transmembrane helix</keyword>
<evidence type="ECO:0000256" key="8">
    <source>
        <dbReference type="SAM" id="MobiDB-lite"/>
    </source>
</evidence>
<dbReference type="SUPFAM" id="SSF55073">
    <property type="entry name" value="Nucleotide cyclase"/>
    <property type="match status" value="1"/>
</dbReference>
<evidence type="ECO:0000313" key="10">
    <source>
        <dbReference type="EMBL" id="KXZ49839.1"/>
    </source>
</evidence>
<dbReference type="PANTHER" id="PTHR11920">
    <property type="entry name" value="GUANYLYL CYCLASE"/>
    <property type="match status" value="1"/>
</dbReference>
<organism evidence="10 11">
    <name type="scientific">Gonium pectorale</name>
    <name type="common">Green alga</name>
    <dbReference type="NCBI Taxonomy" id="33097"/>
    <lineage>
        <taxon>Eukaryota</taxon>
        <taxon>Viridiplantae</taxon>
        <taxon>Chlorophyta</taxon>
        <taxon>core chlorophytes</taxon>
        <taxon>Chlorophyceae</taxon>
        <taxon>CS clade</taxon>
        <taxon>Chlamydomonadales</taxon>
        <taxon>Volvocaceae</taxon>
        <taxon>Gonium</taxon>
    </lineage>
</organism>
<dbReference type="OrthoDB" id="545124at2759"/>
<keyword evidence="3" id="KW-0732">Signal</keyword>
<reference evidence="11" key="1">
    <citation type="journal article" date="2016" name="Nat. Commun.">
        <title>The Gonium pectorale genome demonstrates co-option of cell cycle regulation during the evolution of multicellularity.</title>
        <authorList>
            <person name="Hanschen E.R."/>
            <person name="Marriage T.N."/>
            <person name="Ferris P.J."/>
            <person name="Hamaji T."/>
            <person name="Toyoda A."/>
            <person name="Fujiyama A."/>
            <person name="Neme R."/>
            <person name="Noguchi H."/>
            <person name="Minakuchi Y."/>
            <person name="Suzuki M."/>
            <person name="Kawai-Toyooka H."/>
            <person name="Smith D.R."/>
            <person name="Sparks H."/>
            <person name="Anderson J."/>
            <person name="Bakaric R."/>
            <person name="Luria V."/>
            <person name="Karger A."/>
            <person name="Kirschner M.W."/>
            <person name="Durand P.M."/>
            <person name="Michod R.E."/>
            <person name="Nozaki H."/>
            <person name="Olson B.J."/>
        </authorList>
    </citation>
    <scope>NUCLEOTIDE SEQUENCE [LARGE SCALE GENOMIC DNA]</scope>
    <source>
        <strain evidence="11">NIES-2863</strain>
    </source>
</reference>
<dbReference type="Gene3D" id="3.30.70.1230">
    <property type="entry name" value="Nucleotide cyclase"/>
    <property type="match status" value="1"/>
</dbReference>
<dbReference type="InterPro" id="IPR028082">
    <property type="entry name" value="Peripla_BP_I"/>
</dbReference>
<feature type="region of interest" description="Disordered" evidence="8">
    <location>
        <begin position="1018"/>
        <end position="1040"/>
    </location>
</feature>
<dbReference type="InterPro" id="IPR011009">
    <property type="entry name" value="Kinase-like_dom_sf"/>
</dbReference>
<dbReference type="GO" id="GO:0001653">
    <property type="term" value="F:peptide receptor activity"/>
    <property type="evidence" value="ECO:0007669"/>
    <property type="project" value="TreeGrafter"/>
</dbReference>
<keyword evidence="7" id="KW-0456">Lyase</keyword>
<dbReference type="EMBL" id="LSYV01000020">
    <property type="protein sequence ID" value="KXZ49839.1"/>
    <property type="molecule type" value="Genomic_DNA"/>
</dbReference>
<dbReference type="InterPro" id="IPR001054">
    <property type="entry name" value="A/G_cyclase"/>
</dbReference>
<evidence type="ECO:0000256" key="3">
    <source>
        <dbReference type="ARBA" id="ARBA00022729"/>
    </source>
</evidence>
<dbReference type="InterPro" id="IPR028081">
    <property type="entry name" value="Leu-bd"/>
</dbReference>
<dbReference type="Pfam" id="PF00211">
    <property type="entry name" value="Guanylate_cyc"/>
    <property type="match status" value="1"/>
</dbReference>
<evidence type="ECO:0000256" key="6">
    <source>
        <dbReference type="ARBA" id="ARBA00023136"/>
    </source>
</evidence>
<name>A0A150GJ70_GONPE</name>
<dbReference type="GO" id="GO:0000166">
    <property type="term" value="F:nucleotide binding"/>
    <property type="evidence" value="ECO:0007669"/>
    <property type="project" value="UniProtKB-KW"/>
</dbReference>
<dbReference type="GO" id="GO:0004016">
    <property type="term" value="F:adenylate cyclase activity"/>
    <property type="evidence" value="ECO:0007669"/>
    <property type="project" value="TreeGrafter"/>
</dbReference>
<evidence type="ECO:0000256" key="7">
    <source>
        <dbReference type="ARBA" id="ARBA00023239"/>
    </source>
</evidence>
<gene>
    <name evidence="10" type="ORF">GPECTOR_19g290</name>
</gene>
<comment type="caution">
    <text evidence="10">The sequence shown here is derived from an EMBL/GenBank/DDBJ whole genome shotgun (WGS) entry which is preliminary data.</text>
</comment>
<evidence type="ECO:0000256" key="2">
    <source>
        <dbReference type="ARBA" id="ARBA00022692"/>
    </source>
</evidence>
<keyword evidence="2" id="KW-0812">Transmembrane</keyword>
<dbReference type="PROSITE" id="PS50125">
    <property type="entry name" value="GUANYLATE_CYCLASE_2"/>
    <property type="match status" value="1"/>
</dbReference>
<dbReference type="SUPFAM" id="SSF56112">
    <property type="entry name" value="Protein kinase-like (PK-like)"/>
    <property type="match status" value="1"/>
</dbReference>
<evidence type="ECO:0000259" key="9">
    <source>
        <dbReference type="PROSITE" id="PS50125"/>
    </source>
</evidence>
<comment type="subcellular location">
    <subcellularLocation>
        <location evidence="1">Membrane</location>
        <topology evidence="1">Single-pass membrane protein</topology>
    </subcellularLocation>
</comment>
<dbReference type="Proteomes" id="UP000075714">
    <property type="component" value="Unassembled WGS sequence"/>
</dbReference>
<dbReference type="PANTHER" id="PTHR11920:SF335">
    <property type="entry name" value="GUANYLATE CYCLASE"/>
    <property type="match status" value="1"/>
</dbReference>
<evidence type="ECO:0000256" key="4">
    <source>
        <dbReference type="ARBA" id="ARBA00022741"/>
    </source>
</evidence>
<dbReference type="SMART" id="SM00044">
    <property type="entry name" value="CYCc"/>
    <property type="match status" value="1"/>
</dbReference>
<dbReference type="GO" id="GO:0004383">
    <property type="term" value="F:guanylate cyclase activity"/>
    <property type="evidence" value="ECO:0007669"/>
    <property type="project" value="TreeGrafter"/>
</dbReference>
<feature type="region of interest" description="Disordered" evidence="8">
    <location>
        <begin position="829"/>
        <end position="849"/>
    </location>
</feature>
<dbReference type="Gene3D" id="1.10.510.10">
    <property type="entry name" value="Transferase(Phosphotransferase) domain 1"/>
    <property type="match status" value="1"/>
</dbReference>
<proteinExistence type="predicted"/>
<accession>A0A150GJ70</accession>
<dbReference type="InterPro" id="IPR050401">
    <property type="entry name" value="Cyclic_nucleotide_synthase"/>
</dbReference>
<dbReference type="Gene3D" id="3.40.50.2300">
    <property type="match status" value="2"/>
</dbReference>
<keyword evidence="6" id="KW-0472">Membrane</keyword>
<dbReference type="CDD" id="cd07302">
    <property type="entry name" value="CHD"/>
    <property type="match status" value="1"/>
</dbReference>
<dbReference type="InterPro" id="IPR029787">
    <property type="entry name" value="Nucleotide_cyclase"/>
</dbReference>